<evidence type="ECO:0000313" key="6">
    <source>
        <dbReference type="Proteomes" id="UP000193108"/>
    </source>
</evidence>
<sequence length="598" mass="62293">MLVALTGLGICWPLLHQLYLSSAAAHVNGPAIDPDSTITDYTATYRIDADGRLLATEVLTVASPGSRHGIFRFFPAADPTDPHARLIPTVTAITLDDRPVPVSYSWRDDRSIFVAQIGDPEAMVSPGLHVYSISYTIDGVLAEPPSAPGSFTRQAGANPAAPTASFYYNVVGFWAMKISAARAVIELPGTSGLVQCAADADGATPCDIDGAGTERVTVTAVNLPPQNPVTLRIDLQVPLPDRATLPWPVRFDKILGRSVSTVAMLALLSGLTALAGYGWARSSREPDPGQPVMYVPPDGLGPVQTVYIVKEKVDEHALVATLLYLAERGVVRLAGGGSQKWTITGSGTAAQWAELDPVSRKVGEALGVTGDGGVFRANGSVKAGKKLSEAAAELKSSCTEWAQSTGLMVTSRSEKIGRVAVILAMPMAVAGFFGLFTLTIWGLPFAAFVIGGIGLLSTGVGTRRTPSGRAVWSRAAGFERLLTTPSSEDRFDFAARRDLFTAYIPYAAAFGAADGWAERYRTAVGAEPPSPQWYPVRASSSPAALYSSSGFAGFDSAVAASISAYRSSQSSSSSSSGSSFSSGGGSWGGGGGGGGGTW</sequence>
<evidence type="ECO:0000313" key="5">
    <source>
        <dbReference type="EMBL" id="ORW25228.1"/>
    </source>
</evidence>
<evidence type="ECO:0000256" key="2">
    <source>
        <dbReference type="SAM" id="Phobius"/>
    </source>
</evidence>
<dbReference type="Proteomes" id="UP000193108">
    <property type="component" value="Unassembled WGS sequence"/>
</dbReference>
<evidence type="ECO:0008006" key="7">
    <source>
        <dbReference type="Google" id="ProtNLM"/>
    </source>
</evidence>
<dbReference type="InterPro" id="IPR048389">
    <property type="entry name" value="YciQ-like_C"/>
</dbReference>
<gene>
    <name evidence="5" type="ORF">AWC18_02340</name>
</gene>
<comment type="caution">
    <text evidence="5">The sequence shown here is derived from an EMBL/GenBank/DDBJ whole genome shotgun (WGS) entry which is preliminary data.</text>
</comment>
<dbReference type="AlphaFoldDB" id="A0A1X1ZPP2"/>
<name>A0A1X1ZPP2_MYCNO</name>
<keyword evidence="2" id="KW-1133">Transmembrane helix</keyword>
<feature type="domain" description="Predicted membrane protein YciQ-like C-terminal" evidence="4">
    <location>
        <begin position="294"/>
        <end position="519"/>
    </location>
</feature>
<keyword evidence="2" id="KW-0472">Membrane</keyword>
<dbReference type="EMBL" id="LQPI01000019">
    <property type="protein sequence ID" value="ORW25228.1"/>
    <property type="molecule type" value="Genomic_DNA"/>
</dbReference>
<dbReference type="Pfam" id="PF09972">
    <property type="entry name" value="DUF2207"/>
    <property type="match status" value="1"/>
</dbReference>
<accession>A0A1X1ZPP2</accession>
<feature type="compositionally biased region" description="Low complexity" evidence="1">
    <location>
        <begin position="568"/>
        <end position="581"/>
    </location>
</feature>
<feature type="region of interest" description="Disordered" evidence="1">
    <location>
        <begin position="568"/>
        <end position="598"/>
    </location>
</feature>
<keyword evidence="6" id="KW-1185">Reference proteome</keyword>
<evidence type="ECO:0000259" key="3">
    <source>
        <dbReference type="Pfam" id="PF09972"/>
    </source>
</evidence>
<dbReference type="Pfam" id="PF20990">
    <property type="entry name" value="DUF2207_C"/>
    <property type="match status" value="1"/>
</dbReference>
<dbReference type="RefSeq" id="WP_085137138.1">
    <property type="nucleotide sequence ID" value="NZ_LQPI01000019.1"/>
</dbReference>
<feature type="transmembrane region" description="Helical" evidence="2">
    <location>
        <begin position="416"/>
        <end position="435"/>
    </location>
</feature>
<feature type="domain" description="DUF2207" evidence="3">
    <location>
        <begin position="37"/>
        <end position="233"/>
    </location>
</feature>
<dbReference type="InterPro" id="IPR018702">
    <property type="entry name" value="DUF2207"/>
</dbReference>
<keyword evidence="2" id="KW-0812">Transmembrane</keyword>
<evidence type="ECO:0000256" key="1">
    <source>
        <dbReference type="SAM" id="MobiDB-lite"/>
    </source>
</evidence>
<feature type="compositionally biased region" description="Gly residues" evidence="1">
    <location>
        <begin position="582"/>
        <end position="598"/>
    </location>
</feature>
<evidence type="ECO:0000259" key="4">
    <source>
        <dbReference type="Pfam" id="PF20990"/>
    </source>
</evidence>
<organism evidence="5 6">
    <name type="scientific">Mycolicibacter nonchromogenicus</name>
    <name type="common">Mycobacterium nonchromogenicum</name>
    <dbReference type="NCBI Taxonomy" id="1782"/>
    <lineage>
        <taxon>Bacteria</taxon>
        <taxon>Bacillati</taxon>
        <taxon>Actinomycetota</taxon>
        <taxon>Actinomycetes</taxon>
        <taxon>Mycobacteriales</taxon>
        <taxon>Mycobacteriaceae</taxon>
        <taxon>Mycolicibacter</taxon>
    </lineage>
</organism>
<feature type="transmembrane region" description="Helical" evidence="2">
    <location>
        <begin position="259"/>
        <end position="280"/>
    </location>
</feature>
<reference evidence="5 6" key="1">
    <citation type="submission" date="2016-01" db="EMBL/GenBank/DDBJ databases">
        <title>The new phylogeny of the genus Mycobacterium.</title>
        <authorList>
            <person name="Tarcisio F."/>
            <person name="Conor M."/>
            <person name="Antonella G."/>
            <person name="Elisabetta G."/>
            <person name="Giulia F.S."/>
            <person name="Sara T."/>
            <person name="Anna F."/>
            <person name="Clotilde B."/>
            <person name="Roberto B."/>
            <person name="Veronica D.S."/>
            <person name="Fabio R."/>
            <person name="Monica P."/>
            <person name="Olivier J."/>
            <person name="Enrico T."/>
            <person name="Nicola S."/>
        </authorList>
    </citation>
    <scope>NUCLEOTIDE SEQUENCE [LARGE SCALE GENOMIC DNA]</scope>
    <source>
        <strain evidence="5 6">DSM 44164</strain>
    </source>
</reference>
<feature type="transmembrane region" description="Helical" evidence="2">
    <location>
        <begin position="441"/>
        <end position="460"/>
    </location>
</feature>
<proteinExistence type="predicted"/>
<dbReference type="STRING" id="1782.AWC18_02340"/>
<protein>
    <recommendedName>
        <fullName evidence="7">DUF2207 domain-containing protein</fullName>
    </recommendedName>
</protein>